<organism evidence="2 3">
    <name type="scientific">Marivirga aurantiaca</name>
    <dbReference type="NCBI Taxonomy" id="2802615"/>
    <lineage>
        <taxon>Bacteria</taxon>
        <taxon>Pseudomonadati</taxon>
        <taxon>Bacteroidota</taxon>
        <taxon>Cytophagia</taxon>
        <taxon>Cytophagales</taxon>
        <taxon>Marivirgaceae</taxon>
        <taxon>Marivirga</taxon>
    </lineage>
</organism>
<dbReference type="AlphaFoldDB" id="A0A934WYN2"/>
<dbReference type="InterPro" id="IPR037401">
    <property type="entry name" value="SnoaL-like"/>
</dbReference>
<dbReference type="InterPro" id="IPR032710">
    <property type="entry name" value="NTF2-like_dom_sf"/>
</dbReference>
<feature type="domain" description="SnoaL-like" evidence="1">
    <location>
        <begin position="9"/>
        <end position="97"/>
    </location>
</feature>
<evidence type="ECO:0000313" key="2">
    <source>
        <dbReference type="EMBL" id="MBK6265245.1"/>
    </source>
</evidence>
<protein>
    <submittedName>
        <fullName evidence="2">Nuclear transport factor 2 family protein</fullName>
    </submittedName>
</protein>
<dbReference type="RefSeq" id="WP_201430919.1">
    <property type="nucleotide sequence ID" value="NZ_JAEQBW010000003.1"/>
</dbReference>
<dbReference type="Pfam" id="PF12680">
    <property type="entry name" value="SnoaL_2"/>
    <property type="match status" value="1"/>
</dbReference>
<evidence type="ECO:0000259" key="1">
    <source>
        <dbReference type="Pfam" id="PF12680"/>
    </source>
</evidence>
<gene>
    <name evidence="2" type="ORF">JKA74_09355</name>
</gene>
<dbReference type="EMBL" id="JAEQBW010000003">
    <property type="protein sequence ID" value="MBK6265245.1"/>
    <property type="molecule type" value="Genomic_DNA"/>
</dbReference>
<keyword evidence="3" id="KW-1185">Reference proteome</keyword>
<evidence type="ECO:0000313" key="3">
    <source>
        <dbReference type="Proteomes" id="UP000611723"/>
    </source>
</evidence>
<sequence>MTPKDVLLKWIDAFNKADLETISDLYADNAVNHQVANDPVVGKPAIMEMFKGEFETAEMTCIPENIFEDGEWAILEWKDPNGLRGCGFFQIKNDKIVFQRGYWDKLSFLKLHNLPIE</sequence>
<reference evidence="2" key="1">
    <citation type="submission" date="2021-01" db="EMBL/GenBank/DDBJ databases">
        <title>Marivirga aurantiaca sp. nov., isolated from intertidal surface sediments.</title>
        <authorList>
            <person name="Zhang M."/>
        </authorList>
    </citation>
    <scope>NUCLEOTIDE SEQUENCE</scope>
    <source>
        <strain evidence="2">S37H4</strain>
    </source>
</reference>
<dbReference type="Proteomes" id="UP000611723">
    <property type="component" value="Unassembled WGS sequence"/>
</dbReference>
<name>A0A934WYN2_9BACT</name>
<comment type="caution">
    <text evidence="2">The sequence shown here is derived from an EMBL/GenBank/DDBJ whole genome shotgun (WGS) entry which is preliminary data.</text>
</comment>
<proteinExistence type="predicted"/>
<accession>A0A934WYN2</accession>
<dbReference type="SUPFAM" id="SSF54427">
    <property type="entry name" value="NTF2-like"/>
    <property type="match status" value="1"/>
</dbReference>
<dbReference type="Gene3D" id="3.10.450.50">
    <property type="match status" value="1"/>
</dbReference>